<evidence type="ECO:0000313" key="5">
    <source>
        <dbReference type="EMBL" id="KAJ7046114.1"/>
    </source>
</evidence>
<dbReference type="PANTHER" id="PTHR43439:SF2">
    <property type="entry name" value="ENZYME, PUTATIVE (JCVI)-RELATED"/>
    <property type="match status" value="1"/>
</dbReference>
<dbReference type="PANTHER" id="PTHR43439">
    <property type="entry name" value="PHENYLACETATE-COENZYME A LIGASE"/>
    <property type="match status" value="1"/>
</dbReference>
<dbReference type="Pfam" id="PF23562">
    <property type="entry name" value="AMP-binding_C_3"/>
    <property type="match status" value="1"/>
</dbReference>
<keyword evidence="1" id="KW-0596">Phosphopantetheine</keyword>
<evidence type="ECO:0000313" key="6">
    <source>
        <dbReference type="Proteomes" id="UP001218188"/>
    </source>
</evidence>
<keyword evidence="6" id="KW-1185">Reference proteome</keyword>
<keyword evidence="2" id="KW-0597">Phosphoprotein</keyword>
<dbReference type="PROSITE" id="PS50075">
    <property type="entry name" value="CARRIER"/>
    <property type="match status" value="1"/>
</dbReference>
<sequence length="1073" mass="119004">MPQPRHLPPPPQTQARSSSTFAPPPLDGSLTIPQLYDWHFHNTRNHRLFVYARADGSVVRNIYWPEAIQAVYRGAKILRDRFKWVSGTAETPVVAILASSDAIPYFTLIISCMRANYAIFPISPRNSPAAVAHLISKAGVKHVLIGHEPSILELMTAALNILKESPLADAPDVSYAPLFAELFLPDAEILSPEDIPYEYKGPDAVACILHSSGSTAFPKPIYWSNHRTIEVALTPWFGERDLTNQVLSLHSMPMYHGMGLLQTTWSASCGLVLSTFEPRTVPTIPTPRSVFEGCRVTNTDIAFCVPSFIEAWAREPDYAKWLATRSGVLYGGGPLNKEAGDYMTSLGVSIFVLYGSGEISIATPILPAEVGYDWDYFTFPSLVITEMIPQENGTFELVIVSSIFCTPAVLNMQVGGIPSYATSDLILPHPTKPGYWKIFGRTDDQIMHNTGEKTNPGPLESLLNQDPHVLSSVMFGRGRFQAGVIVDPQHRFKFDPTDSIKLAEFRNKIWPTVMKMNDFAPQHSRLFKEMILVAKPEKPFTYTAKTTVRRQAVIADYEDEIEALYDAVEESATLNIPPLLNWDAESILEFVRNAICSVLDMDLGDHVDIFQHGCDSLQATWIRNALLRALRKSARLDTRQDTRNFVYDHPTIHGLARHIFALASGQLAANGSVDTETSAMHSMVAKHIHDFPRHAGDQQVPPITARVVLLTGTTGELGCYLLQNLLADDRVVRVYALNRPTRHRVLRDRQASALVDRGLEADLLDSPKLSLLESDLTRSYFGLSAAVYEEMQNRVTHVMHTAWPVDFNLALPSFERNILGLRKLIDFTLGSPLVQPPVLIYASSIGVFQHVTPEMSLKEAIIDPSVAAGTGYQQSKWVCEEILRKTAELTPLKSLVVRVGQLCGGSNGAWNMQEWVPALVQSAKVVRCIADDDRDVAWLPVHIAAEAMVDLLESPTAGIVHLINPQPLPWRTLATIVATELSVPLVPYTEWLDRIEHAAKAEDPAVPLRASHLLQFFRSLSDQNSGGGDAFGFPKLLMTQALASSQSLRSGRCQLGAKDVKEWIKYWRNGGLL</sequence>
<evidence type="ECO:0000256" key="1">
    <source>
        <dbReference type="ARBA" id="ARBA00022450"/>
    </source>
</evidence>
<dbReference type="InterPro" id="IPR036736">
    <property type="entry name" value="ACP-like_sf"/>
</dbReference>
<dbReference type="SUPFAM" id="SSF56801">
    <property type="entry name" value="Acetyl-CoA synthetase-like"/>
    <property type="match status" value="1"/>
</dbReference>
<proteinExistence type="predicted"/>
<dbReference type="InterPro" id="IPR036291">
    <property type="entry name" value="NAD(P)-bd_dom_sf"/>
</dbReference>
<accession>A0AAD6TGD4</accession>
<dbReference type="InterPro" id="IPR013120">
    <property type="entry name" value="FAR_NAD-bd"/>
</dbReference>
<evidence type="ECO:0000256" key="2">
    <source>
        <dbReference type="ARBA" id="ARBA00022553"/>
    </source>
</evidence>
<gene>
    <name evidence="5" type="ORF">C8F04DRAFT_1322704</name>
</gene>
<dbReference type="SMART" id="SM00823">
    <property type="entry name" value="PKS_PP"/>
    <property type="match status" value="1"/>
</dbReference>
<dbReference type="InterPro" id="IPR009081">
    <property type="entry name" value="PP-bd_ACP"/>
</dbReference>
<dbReference type="InterPro" id="IPR051414">
    <property type="entry name" value="Adenylate-forming_Reductase"/>
</dbReference>
<organism evidence="5 6">
    <name type="scientific">Mycena alexandri</name>
    <dbReference type="NCBI Taxonomy" id="1745969"/>
    <lineage>
        <taxon>Eukaryota</taxon>
        <taxon>Fungi</taxon>
        <taxon>Dikarya</taxon>
        <taxon>Basidiomycota</taxon>
        <taxon>Agaricomycotina</taxon>
        <taxon>Agaricomycetes</taxon>
        <taxon>Agaricomycetidae</taxon>
        <taxon>Agaricales</taxon>
        <taxon>Marasmiineae</taxon>
        <taxon>Mycenaceae</taxon>
        <taxon>Mycena</taxon>
    </lineage>
</organism>
<evidence type="ECO:0000256" key="3">
    <source>
        <dbReference type="SAM" id="MobiDB-lite"/>
    </source>
</evidence>
<dbReference type="Gene3D" id="1.10.1200.10">
    <property type="entry name" value="ACP-like"/>
    <property type="match status" value="1"/>
</dbReference>
<dbReference type="SUPFAM" id="SSF47336">
    <property type="entry name" value="ACP-like"/>
    <property type="match status" value="1"/>
</dbReference>
<comment type="caution">
    <text evidence="5">The sequence shown here is derived from an EMBL/GenBank/DDBJ whole genome shotgun (WGS) entry which is preliminary data.</text>
</comment>
<dbReference type="InterPro" id="IPR020806">
    <property type="entry name" value="PKS_PP-bd"/>
</dbReference>
<dbReference type="InterPro" id="IPR000873">
    <property type="entry name" value="AMP-dep_synth/lig_dom"/>
</dbReference>
<dbReference type="GO" id="GO:0031177">
    <property type="term" value="F:phosphopantetheine binding"/>
    <property type="evidence" value="ECO:0007669"/>
    <property type="project" value="InterPro"/>
</dbReference>
<reference evidence="5" key="1">
    <citation type="submission" date="2023-03" db="EMBL/GenBank/DDBJ databases">
        <title>Massive genome expansion in bonnet fungi (Mycena s.s.) driven by repeated elements and novel gene families across ecological guilds.</title>
        <authorList>
            <consortium name="Lawrence Berkeley National Laboratory"/>
            <person name="Harder C.B."/>
            <person name="Miyauchi S."/>
            <person name="Viragh M."/>
            <person name="Kuo A."/>
            <person name="Thoen E."/>
            <person name="Andreopoulos B."/>
            <person name="Lu D."/>
            <person name="Skrede I."/>
            <person name="Drula E."/>
            <person name="Henrissat B."/>
            <person name="Morin E."/>
            <person name="Kohler A."/>
            <person name="Barry K."/>
            <person name="LaButti K."/>
            <person name="Morin E."/>
            <person name="Salamov A."/>
            <person name="Lipzen A."/>
            <person name="Mereny Z."/>
            <person name="Hegedus B."/>
            <person name="Baldrian P."/>
            <person name="Stursova M."/>
            <person name="Weitz H."/>
            <person name="Taylor A."/>
            <person name="Grigoriev I.V."/>
            <person name="Nagy L.G."/>
            <person name="Martin F."/>
            <person name="Kauserud H."/>
        </authorList>
    </citation>
    <scope>NUCLEOTIDE SEQUENCE</scope>
    <source>
        <strain evidence="5">CBHHK200</strain>
    </source>
</reference>
<evidence type="ECO:0000259" key="4">
    <source>
        <dbReference type="PROSITE" id="PS50075"/>
    </source>
</evidence>
<name>A0AAD6TGD4_9AGAR</name>
<dbReference type="Gene3D" id="3.40.50.12780">
    <property type="entry name" value="N-terminal domain of ligase-like"/>
    <property type="match status" value="1"/>
</dbReference>
<dbReference type="AlphaFoldDB" id="A0AAD6TGD4"/>
<feature type="region of interest" description="Disordered" evidence="3">
    <location>
        <begin position="1"/>
        <end position="21"/>
    </location>
</feature>
<dbReference type="InterPro" id="IPR042099">
    <property type="entry name" value="ANL_N_sf"/>
</dbReference>
<dbReference type="Proteomes" id="UP001218188">
    <property type="component" value="Unassembled WGS sequence"/>
</dbReference>
<dbReference type="Pfam" id="PF00501">
    <property type="entry name" value="AMP-binding"/>
    <property type="match status" value="1"/>
</dbReference>
<dbReference type="Pfam" id="PF07993">
    <property type="entry name" value="NAD_binding_4"/>
    <property type="match status" value="1"/>
</dbReference>
<dbReference type="SUPFAM" id="SSF51735">
    <property type="entry name" value="NAD(P)-binding Rossmann-fold domains"/>
    <property type="match status" value="1"/>
</dbReference>
<feature type="compositionally biased region" description="Pro residues" evidence="3">
    <location>
        <begin position="1"/>
        <end position="12"/>
    </location>
</feature>
<dbReference type="EMBL" id="JARJCM010000003">
    <property type="protein sequence ID" value="KAJ7046114.1"/>
    <property type="molecule type" value="Genomic_DNA"/>
</dbReference>
<dbReference type="Gene3D" id="3.40.50.720">
    <property type="entry name" value="NAD(P)-binding Rossmann-like Domain"/>
    <property type="match status" value="1"/>
</dbReference>
<feature type="domain" description="Carrier" evidence="4">
    <location>
        <begin position="582"/>
        <end position="663"/>
    </location>
</feature>
<protein>
    <recommendedName>
        <fullName evidence="4">Carrier domain-containing protein</fullName>
    </recommendedName>
</protein>